<keyword evidence="7" id="KW-0175">Coiled coil</keyword>
<name>A0AB34J697_PRYPA</name>
<dbReference type="Pfam" id="PF13374">
    <property type="entry name" value="TPR_10"/>
    <property type="match status" value="2"/>
</dbReference>
<evidence type="ECO:0000256" key="5">
    <source>
        <dbReference type="ARBA" id="ARBA00022737"/>
    </source>
</evidence>
<keyword evidence="13" id="KW-1185">Reference proteome</keyword>
<dbReference type="GO" id="GO:0005874">
    <property type="term" value="C:microtubule"/>
    <property type="evidence" value="ECO:0007669"/>
    <property type="project" value="UniProtKB-KW"/>
</dbReference>
<keyword evidence="3" id="KW-0963">Cytoplasm</keyword>
<evidence type="ECO:0000256" key="6">
    <source>
        <dbReference type="ARBA" id="ARBA00022803"/>
    </source>
</evidence>
<evidence type="ECO:0000256" key="10">
    <source>
        <dbReference type="SAM" id="MobiDB-lite"/>
    </source>
</evidence>
<keyword evidence="4" id="KW-0493">Microtubule</keyword>
<feature type="region of interest" description="Disordered" evidence="10">
    <location>
        <begin position="234"/>
        <end position="278"/>
    </location>
</feature>
<feature type="compositionally biased region" description="Low complexity" evidence="10">
    <location>
        <begin position="1589"/>
        <end position="1607"/>
    </location>
</feature>
<dbReference type="InterPro" id="IPR019734">
    <property type="entry name" value="TPR_rpt"/>
</dbReference>
<dbReference type="GO" id="GO:0005737">
    <property type="term" value="C:cytoplasm"/>
    <property type="evidence" value="ECO:0007669"/>
    <property type="project" value="TreeGrafter"/>
</dbReference>
<evidence type="ECO:0000256" key="9">
    <source>
        <dbReference type="ARBA" id="ARBA00023212"/>
    </source>
</evidence>
<evidence type="ECO:0000256" key="1">
    <source>
        <dbReference type="ARBA" id="ARBA00004245"/>
    </source>
</evidence>
<dbReference type="SUPFAM" id="SSF89837">
    <property type="entry name" value="Doublecortin (DC)"/>
    <property type="match status" value="1"/>
</dbReference>
<comment type="similarity">
    <text evidence="2">Belongs to the kinesin light chain family.</text>
</comment>
<dbReference type="Pfam" id="PF13424">
    <property type="entry name" value="TPR_12"/>
    <property type="match status" value="1"/>
</dbReference>
<evidence type="ECO:0000256" key="2">
    <source>
        <dbReference type="ARBA" id="ARBA00009622"/>
    </source>
</evidence>
<dbReference type="GO" id="GO:0035556">
    <property type="term" value="P:intracellular signal transduction"/>
    <property type="evidence" value="ECO:0007669"/>
    <property type="project" value="InterPro"/>
</dbReference>
<evidence type="ECO:0000313" key="13">
    <source>
        <dbReference type="Proteomes" id="UP001515480"/>
    </source>
</evidence>
<dbReference type="SUPFAM" id="SSF52540">
    <property type="entry name" value="P-loop containing nucleoside triphosphate hydrolases"/>
    <property type="match status" value="1"/>
</dbReference>
<dbReference type="SMART" id="SM00028">
    <property type="entry name" value="TPR"/>
    <property type="match status" value="3"/>
</dbReference>
<dbReference type="InterPro" id="IPR011990">
    <property type="entry name" value="TPR-like_helical_dom_sf"/>
</dbReference>
<dbReference type="GO" id="GO:0043531">
    <property type="term" value="F:ADP binding"/>
    <property type="evidence" value="ECO:0007669"/>
    <property type="project" value="InterPro"/>
</dbReference>
<keyword evidence="5" id="KW-0677">Repeat</keyword>
<feature type="domain" description="CHAT" evidence="11">
    <location>
        <begin position="152"/>
        <end position="380"/>
    </location>
</feature>
<dbReference type="InterPro" id="IPR024983">
    <property type="entry name" value="CHAT_dom"/>
</dbReference>
<dbReference type="InterPro" id="IPR002151">
    <property type="entry name" value="Kinesin_light"/>
</dbReference>
<sequence length="1689" mass="181366">MAPERLKVMRNGVPSARKLVVKPESFQALLELCSLKLSVKGEDFQATRLFTNDGFELEEDGFDVIVDGDIVVASSGEDYIEPSVSPCAPLLASSECSRTWSGGSQSTASGLTSSPHTPHDHSFSPAASPSPSGGWLGAATASSSSPPHTNLTVLQSAPLISRDPMDPSRVKPLQQLDLEKEREELCSFLIDSRTSITISFEPATTDNLRRVMTMGATVLHYSGHGEEAFLAFEGTPPPRQEEGRRARGSDEAAPHTSPGSPVLTAIPTPASTRTSNDKYPLPVPADGFGGTHQVTPQLLASTCTAGALEGFGGLQLVFVCACHSQPAAAAFVKVGVPHVVAVRSSALLLDSAARAFTRHFYLALCVGKSVEAAFESAKAVVCAMPTGYTAPAKTTAERESSKFMLLGNGDHSHPLWPGGLPPGELNDRSSKLCPTNLPALSEVFVGRQLQAQLAVKALFSTKYRCVCLVGAGGIGKTALGVAVCHYARLRHAFPSGVHQIDARGLKSVLQERGQRPPPCGSFSPPLAALHLVSSLATPLTPLSWSVCQLIYAIASALVISTTADAEDEVVKEELMSALSERRVLLFIDRCDHLSQQEHAAPFIELLSSILRRAPRAKLLLTCRRSLGIAGAPPSSPSHTHTATTCWEQPLTISVPELSTDEAQHMLRKMDPSIPEAHAALIAELCGCMPLALRLCGCALSGQRVRVSAEALITRLQLEAGRLRELKEISLIHGDVSVEACIASSFASLSPQLQLAFLALCEFPGSFDEKAAFALLSTTSTPPSPTSAGAVDALRECLLNSAAGGCGGTPPPPPDEEPLASVYSPAASHEDERVALRTLVEESMVEVLPGAKGTPRYRLHELIRLYGQTRLAQAGAAGQAALTAWRRQFVSHFTAWLRGVATQFRLEDSHALLRAYDAEQHNFVAALSLATDTMRQMLPGLLIAGRQLLRHRIDHGSRRKMFDDAHRLLRERQSDEEWGGDEAHEGLMAEGLIEMAFCANNSSQFAEATTCFVAALLLAIGKPATDLLMQQTGLVSQVAEAMKLVDHRPLLSQGRRTVSVPLPSPVVSRVSSGQLASVFDESSLPTNVPAVSRMPSAGNAWFGPGANGAAEVATRTAPSAAIGDGAAALDWFGDALDSFEQRINHFLNDSGAGPTPADACSELAAEIIHLLGVNLDFRGSMRGAQLLFVHSLRIRRHLLGPDHPDVASSYNCLANLLRKTCHRSLGKPPRVGSQHRVDNEQQQLVVLLYRRAILIRERTLGRDSPALAATLSNLSVQLTRDGSPEDIDEGERLLRRGLEIRQQVYGEEHYEVAHSLNLLGNLMQYQRKDYAEAEKLYTKSLRIRCKYYSRHSERVGQTLNNLAALARAQGQPERAERLLVECLEIREKVSGGVHPETHKTAQQLMQLYRNQGRTEDVARIRKMLTGWQRQGGGVDADANWLRAQVKFGIENVPVGFKLHSRIVGMRNYLLKNIVRESGAQQVYLGSVKPDAEEAPPEELSVSTSGADGVSLCMPSPIAPSEAAKASFQGSVPASAAASSPIAASSNTQSLVELPTCAEHGPSSEWHHVSSSRFSMSRDSLPSKPSLISASRGSSVRSDSSSSSDPPTTGPVALHIVAVSEAALQKAEVLCRRHLDAVKSDFAKWLQGETLRPSNARRGQSDTARSTRSAAPSGPTLADFMTKPPARNRTK</sequence>
<feature type="compositionally biased region" description="Polar residues" evidence="10">
    <location>
        <begin position="1655"/>
        <end position="1668"/>
    </location>
</feature>
<dbReference type="PANTHER" id="PTHR45783:SF3">
    <property type="entry name" value="KINESIN LIGHT CHAIN"/>
    <property type="match status" value="1"/>
</dbReference>
<dbReference type="GO" id="GO:0019894">
    <property type="term" value="F:kinesin binding"/>
    <property type="evidence" value="ECO:0007669"/>
    <property type="project" value="TreeGrafter"/>
</dbReference>
<dbReference type="EMBL" id="JBGBPQ010000012">
    <property type="protein sequence ID" value="KAL1514924.1"/>
    <property type="molecule type" value="Genomic_DNA"/>
</dbReference>
<dbReference type="PANTHER" id="PTHR45783">
    <property type="entry name" value="KINESIN LIGHT CHAIN"/>
    <property type="match status" value="1"/>
</dbReference>
<keyword evidence="6" id="KW-0802">TPR repeat</keyword>
<evidence type="ECO:0000256" key="4">
    <source>
        <dbReference type="ARBA" id="ARBA00022701"/>
    </source>
</evidence>
<dbReference type="GO" id="GO:0005871">
    <property type="term" value="C:kinesin complex"/>
    <property type="evidence" value="ECO:0007669"/>
    <property type="project" value="InterPro"/>
</dbReference>
<dbReference type="Gene3D" id="3.40.50.300">
    <property type="entry name" value="P-loop containing nucleotide triphosphate hydrolases"/>
    <property type="match status" value="1"/>
</dbReference>
<feature type="compositionally biased region" description="Basic and acidic residues" evidence="10">
    <location>
        <begin position="239"/>
        <end position="253"/>
    </location>
</feature>
<gene>
    <name evidence="12" type="ORF">AB1Y20_004003</name>
</gene>
<protein>
    <recommendedName>
        <fullName evidence="11">CHAT domain-containing protein</fullName>
    </recommendedName>
</protein>
<organism evidence="12 13">
    <name type="scientific">Prymnesium parvum</name>
    <name type="common">Toxic golden alga</name>
    <dbReference type="NCBI Taxonomy" id="97485"/>
    <lineage>
        <taxon>Eukaryota</taxon>
        <taxon>Haptista</taxon>
        <taxon>Haptophyta</taxon>
        <taxon>Prymnesiophyceae</taxon>
        <taxon>Prymnesiales</taxon>
        <taxon>Prymnesiaceae</taxon>
        <taxon>Prymnesium</taxon>
    </lineage>
</organism>
<reference evidence="12 13" key="1">
    <citation type="journal article" date="2024" name="Science">
        <title>Giant polyketide synthase enzymes in the biosynthesis of giant marine polyether toxins.</title>
        <authorList>
            <person name="Fallon T.R."/>
            <person name="Shende V.V."/>
            <person name="Wierzbicki I.H."/>
            <person name="Pendleton A.L."/>
            <person name="Watervoot N.F."/>
            <person name="Auber R.P."/>
            <person name="Gonzalez D.J."/>
            <person name="Wisecaver J.H."/>
            <person name="Moore B.S."/>
        </authorList>
    </citation>
    <scope>NUCLEOTIDE SEQUENCE [LARGE SCALE GENOMIC DNA]</scope>
    <source>
        <strain evidence="12 13">12B1</strain>
    </source>
</reference>
<feature type="compositionally biased region" description="Polar residues" evidence="10">
    <location>
        <begin position="102"/>
        <end position="116"/>
    </location>
</feature>
<accession>A0AB34J697</accession>
<comment type="subcellular location">
    <subcellularLocation>
        <location evidence="1">Cytoplasm</location>
        <location evidence="1">Cytoskeleton</location>
    </subcellularLocation>
</comment>
<dbReference type="Gene3D" id="1.25.40.10">
    <property type="entry name" value="Tetratricopeptide repeat domain"/>
    <property type="match status" value="2"/>
</dbReference>
<feature type="compositionally biased region" description="Low complexity" evidence="10">
    <location>
        <begin position="124"/>
        <end position="145"/>
    </location>
</feature>
<dbReference type="Proteomes" id="UP001515480">
    <property type="component" value="Unassembled WGS sequence"/>
</dbReference>
<evidence type="ECO:0000256" key="8">
    <source>
        <dbReference type="ARBA" id="ARBA00023175"/>
    </source>
</evidence>
<feature type="region of interest" description="Disordered" evidence="10">
    <location>
        <begin position="1557"/>
        <end position="1607"/>
    </location>
</feature>
<keyword evidence="9" id="KW-0206">Cytoskeleton</keyword>
<keyword evidence="8" id="KW-0505">Motor protein</keyword>
<evidence type="ECO:0000259" key="11">
    <source>
        <dbReference type="Pfam" id="PF12770"/>
    </source>
</evidence>
<dbReference type="Pfam" id="PF12770">
    <property type="entry name" value="CHAT"/>
    <property type="match status" value="1"/>
</dbReference>
<dbReference type="SUPFAM" id="SSF48452">
    <property type="entry name" value="TPR-like"/>
    <property type="match status" value="1"/>
</dbReference>
<evidence type="ECO:0000313" key="12">
    <source>
        <dbReference type="EMBL" id="KAL1514924.1"/>
    </source>
</evidence>
<feature type="region of interest" description="Disordered" evidence="10">
    <location>
        <begin position="1649"/>
        <end position="1689"/>
    </location>
</feature>
<dbReference type="GO" id="GO:0007018">
    <property type="term" value="P:microtubule-based movement"/>
    <property type="evidence" value="ECO:0007669"/>
    <property type="project" value="TreeGrafter"/>
</dbReference>
<comment type="caution">
    <text evidence="12">The sequence shown here is derived from an EMBL/GenBank/DDBJ whole genome shotgun (WGS) entry which is preliminary data.</text>
</comment>
<evidence type="ECO:0000256" key="3">
    <source>
        <dbReference type="ARBA" id="ARBA00022490"/>
    </source>
</evidence>
<proteinExistence type="inferred from homology"/>
<evidence type="ECO:0000256" key="7">
    <source>
        <dbReference type="ARBA" id="ARBA00023054"/>
    </source>
</evidence>
<dbReference type="InterPro" id="IPR027417">
    <property type="entry name" value="P-loop_NTPase"/>
</dbReference>
<feature type="compositionally biased region" description="Low complexity" evidence="10">
    <location>
        <begin position="1569"/>
        <end position="1581"/>
    </location>
</feature>
<feature type="region of interest" description="Disordered" evidence="10">
    <location>
        <begin position="102"/>
        <end position="151"/>
    </location>
</feature>
<dbReference type="InterPro" id="IPR036572">
    <property type="entry name" value="Doublecortin_dom_sf"/>
</dbReference>